<protein>
    <submittedName>
        <fullName evidence="5">GPP34 family phosphoprotein</fullName>
    </submittedName>
</protein>
<keyword evidence="6" id="KW-1185">Reference proteome</keyword>
<evidence type="ECO:0000313" key="6">
    <source>
        <dbReference type="Proteomes" id="UP001520140"/>
    </source>
</evidence>
<evidence type="ECO:0000256" key="2">
    <source>
        <dbReference type="ARBA" id="ARBA00023034"/>
    </source>
</evidence>
<name>A0ABS7NUE4_9NOCA</name>
<keyword evidence="2" id="KW-0333">Golgi apparatus</keyword>
<keyword evidence="3" id="KW-0446">Lipid-binding</keyword>
<dbReference type="InterPro" id="IPR008628">
    <property type="entry name" value="GPP34-like"/>
</dbReference>
<comment type="caution">
    <text evidence="5">The sequence shown here is derived from an EMBL/GenBank/DDBJ whole genome shotgun (WGS) entry which is preliminary data.</text>
</comment>
<dbReference type="RefSeq" id="WP_068099522.1">
    <property type="nucleotide sequence ID" value="NZ_JABUKE010000022.1"/>
</dbReference>
<evidence type="ECO:0000313" key="5">
    <source>
        <dbReference type="EMBL" id="MBY6321644.1"/>
    </source>
</evidence>
<gene>
    <name evidence="5" type="ORF">HQ605_12475</name>
</gene>
<evidence type="ECO:0000256" key="3">
    <source>
        <dbReference type="ARBA" id="ARBA00023121"/>
    </source>
</evidence>
<proteinExistence type="predicted"/>
<evidence type="ECO:0000256" key="4">
    <source>
        <dbReference type="ARBA" id="ARBA00023136"/>
    </source>
</evidence>
<accession>A0ABS7NUE4</accession>
<dbReference type="Gene3D" id="1.10.3630.10">
    <property type="entry name" value="yeast vps74-n-term truncation variant domain like"/>
    <property type="match status" value="1"/>
</dbReference>
<sequence>MTELTLPHAVGLLMLDPESGKPRTAEGTAKIVLAAAVAEAAVRGAVTFDGTKVVLVDPTPVGDTTTDSVLERLAGSGPHYLRNLLTSADLTFDESRRPDAVVVRELDAAGHVTVSRSSVRRRVLAVPAGNRAAELSGQVSAAVDAGEITARMAALISILATFDLLRAVVGQPLDQRRRDNVAAIRQSSPVGTALAGAMREISVP</sequence>
<dbReference type="InterPro" id="IPR038261">
    <property type="entry name" value="GPP34-like_sf"/>
</dbReference>
<reference evidence="5 6" key="1">
    <citation type="submission" date="2020-06" db="EMBL/GenBank/DDBJ databases">
        <title>Taxonomy, biology and ecology of Rhodococcus bacteria occurring in California pistachio and other woody hosts as revealed by genome sequence analyses.</title>
        <authorList>
            <person name="Gai Y."/>
            <person name="Riely B."/>
        </authorList>
    </citation>
    <scope>NUCLEOTIDE SEQUENCE [LARGE SCALE GENOMIC DNA]</scope>
    <source>
        <strain evidence="5 6">BP-284</strain>
    </source>
</reference>
<comment type="subcellular location">
    <subcellularLocation>
        <location evidence="1">Golgi apparatus membrane</location>
        <topology evidence="1">Peripheral membrane protein</topology>
        <orientation evidence="1">Cytoplasmic side</orientation>
    </subcellularLocation>
</comment>
<dbReference type="Pfam" id="PF05719">
    <property type="entry name" value="GPP34"/>
    <property type="match status" value="1"/>
</dbReference>
<dbReference type="Proteomes" id="UP001520140">
    <property type="component" value="Unassembled WGS sequence"/>
</dbReference>
<organism evidence="5 6">
    <name type="scientific">Rhodococcoides kroppenstedtii</name>
    <dbReference type="NCBI Taxonomy" id="293050"/>
    <lineage>
        <taxon>Bacteria</taxon>
        <taxon>Bacillati</taxon>
        <taxon>Actinomycetota</taxon>
        <taxon>Actinomycetes</taxon>
        <taxon>Mycobacteriales</taxon>
        <taxon>Nocardiaceae</taxon>
        <taxon>Rhodococcoides</taxon>
    </lineage>
</organism>
<keyword evidence="4" id="KW-0472">Membrane</keyword>
<evidence type="ECO:0000256" key="1">
    <source>
        <dbReference type="ARBA" id="ARBA00004255"/>
    </source>
</evidence>
<dbReference type="EMBL" id="JABUKG010000012">
    <property type="protein sequence ID" value="MBY6321644.1"/>
    <property type="molecule type" value="Genomic_DNA"/>
</dbReference>